<dbReference type="CDD" id="cd00448">
    <property type="entry name" value="YjgF_YER057c_UK114_family"/>
    <property type="match status" value="1"/>
</dbReference>
<dbReference type="PANTHER" id="PTHR11803">
    <property type="entry name" value="2-IMINOBUTANOATE/2-IMINOPROPANOATE DEAMINASE RIDA"/>
    <property type="match status" value="1"/>
</dbReference>
<proteinExistence type="inferred from homology"/>
<evidence type="ECO:0000313" key="2">
    <source>
        <dbReference type="EMBL" id="GAA1755607.1"/>
    </source>
</evidence>
<evidence type="ECO:0000256" key="1">
    <source>
        <dbReference type="ARBA" id="ARBA00010552"/>
    </source>
</evidence>
<comment type="similarity">
    <text evidence="1">Belongs to the RutC family.</text>
</comment>
<dbReference type="Pfam" id="PF01042">
    <property type="entry name" value="Ribonuc_L-PSP"/>
    <property type="match status" value="1"/>
</dbReference>
<gene>
    <name evidence="2" type="ORF">GCM10009767_13680</name>
</gene>
<sequence length="130" mass="13257">MTTVTTHVDPVELHSNPAFTQGVIAPAGPTLYVGGQNGTDATGTLLDGFEAQTAQAMRNVLSVLAAAGTGPEHVVKLTIYLLAGVDIRAGFAASQSVWGGHRTAITVLTVAGLARPDALVEIDAVAIIPE</sequence>
<organism evidence="2 3">
    <name type="scientific">Kocuria aegyptia</name>
    <dbReference type="NCBI Taxonomy" id="330943"/>
    <lineage>
        <taxon>Bacteria</taxon>
        <taxon>Bacillati</taxon>
        <taxon>Actinomycetota</taxon>
        <taxon>Actinomycetes</taxon>
        <taxon>Micrococcales</taxon>
        <taxon>Micrococcaceae</taxon>
        <taxon>Kocuria</taxon>
    </lineage>
</organism>
<dbReference type="Gene3D" id="3.30.1330.40">
    <property type="entry name" value="RutC-like"/>
    <property type="match status" value="1"/>
</dbReference>
<comment type="caution">
    <text evidence="2">The sequence shown here is derived from an EMBL/GenBank/DDBJ whole genome shotgun (WGS) entry which is preliminary data.</text>
</comment>
<reference evidence="2 3" key="1">
    <citation type="journal article" date="2019" name="Int. J. Syst. Evol. Microbiol.">
        <title>The Global Catalogue of Microorganisms (GCM) 10K type strain sequencing project: providing services to taxonomists for standard genome sequencing and annotation.</title>
        <authorList>
            <consortium name="The Broad Institute Genomics Platform"/>
            <consortium name="The Broad Institute Genome Sequencing Center for Infectious Disease"/>
            <person name="Wu L."/>
            <person name="Ma J."/>
        </authorList>
    </citation>
    <scope>NUCLEOTIDE SEQUENCE [LARGE SCALE GENOMIC DNA]</scope>
    <source>
        <strain evidence="2 3">JCM 14735</strain>
    </source>
</reference>
<dbReference type="SUPFAM" id="SSF55298">
    <property type="entry name" value="YjgF-like"/>
    <property type="match status" value="1"/>
</dbReference>
<evidence type="ECO:0000313" key="3">
    <source>
        <dbReference type="Proteomes" id="UP001501204"/>
    </source>
</evidence>
<dbReference type="InterPro" id="IPR006175">
    <property type="entry name" value="YjgF/YER057c/UK114"/>
</dbReference>
<dbReference type="PANTHER" id="PTHR11803:SF58">
    <property type="entry name" value="PROTEIN HMF1-RELATED"/>
    <property type="match status" value="1"/>
</dbReference>
<keyword evidence="3" id="KW-1185">Reference proteome</keyword>
<dbReference type="InterPro" id="IPR035959">
    <property type="entry name" value="RutC-like_sf"/>
</dbReference>
<name>A0ABN2KGK5_9MICC</name>
<accession>A0ABN2KGK5</accession>
<dbReference type="Proteomes" id="UP001501204">
    <property type="component" value="Unassembled WGS sequence"/>
</dbReference>
<dbReference type="EMBL" id="BAAAOA010000015">
    <property type="protein sequence ID" value="GAA1755607.1"/>
    <property type="molecule type" value="Genomic_DNA"/>
</dbReference>
<dbReference type="RefSeq" id="WP_344120973.1">
    <property type="nucleotide sequence ID" value="NZ_BAAAOA010000015.1"/>
</dbReference>
<protein>
    <submittedName>
        <fullName evidence="2">RidA family protein</fullName>
    </submittedName>
</protein>